<dbReference type="EMBL" id="CAJVPT010004581">
    <property type="protein sequence ID" value="CAG8509615.1"/>
    <property type="molecule type" value="Genomic_DNA"/>
</dbReference>
<proteinExistence type="predicted"/>
<organism evidence="1 2">
    <name type="scientific">Acaulospora colombiana</name>
    <dbReference type="NCBI Taxonomy" id="27376"/>
    <lineage>
        <taxon>Eukaryota</taxon>
        <taxon>Fungi</taxon>
        <taxon>Fungi incertae sedis</taxon>
        <taxon>Mucoromycota</taxon>
        <taxon>Glomeromycotina</taxon>
        <taxon>Glomeromycetes</taxon>
        <taxon>Diversisporales</taxon>
        <taxon>Acaulosporaceae</taxon>
        <taxon>Acaulospora</taxon>
    </lineage>
</organism>
<protein>
    <submittedName>
        <fullName evidence="1">16846_t:CDS:1</fullName>
    </submittedName>
</protein>
<evidence type="ECO:0000313" key="1">
    <source>
        <dbReference type="EMBL" id="CAG8509615.1"/>
    </source>
</evidence>
<gene>
    <name evidence="1" type="ORF">ACOLOM_LOCUS3160</name>
</gene>
<comment type="caution">
    <text evidence="1">The sequence shown here is derived from an EMBL/GenBank/DDBJ whole genome shotgun (WGS) entry which is preliminary data.</text>
</comment>
<accession>A0ACA9L659</accession>
<reference evidence="1" key="1">
    <citation type="submission" date="2021-06" db="EMBL/GenBank/DDBJ databases">
        <authorList>
            <person name="Kallberg Y."/>
            <person name="Tangrot J."/>
            <person name="Rosling A."/>
        </authorList>
    </citation>
    <scope>NUCLEOTIDE SEQUENCE</scope>
    <source>
        <strain evidence="1">CL356</strain>
    </source>
</reference>
<evidence type="ECO:0000313" key="2">
    <source>
        <dbReference type="Proteomes" id="UP000789525"/>
    </source>
</evidence>
<sequence length="93" mass="10647">MIIQDIQASKSTKDRNIKENKQSRDSFVTFTAARIDGSYVEIEELGTSSWTRSESKEEKIHQPLQILASIQKSVSDLIPTLEKLEAKYIDIYL</sequence>
<name>A0ACA9L659_9GLOM</name>
<keyword evidence="2" id="KW-1185">Reference proteome</keyword>
<dbReference type="Proteomes" id="UP000789525">
    <property type="component" value="Unassembled WGS sequence"/>
</dbReference>